<evidence type="ECO:0000313" key="2">
    <source>
        <dbReference type="Proteomes" id="UP000249661"/>
    </source>
</evidence>
<organism evidence="1 2">
    <name type="scientific">Aspergillus aculeatinus CBS 121060</name>
    <dbReference type="NCBI Taxonomy" id="1448322"/>
    <lineage>
        <taxon>Eukaryota</taxon>
        <taxon>Fungi</taxon>
        <taxon>Dikarya</taxon>
        <taxon>Ascomycota</taxon>
        <taxon>Pezizomycotina</taxon>
        <taxon>Eurotiomycetes</taxon>
        <taxon>Eurotiomycetidae</taxon>
        <taxon>Eurotiales</taxon>
        <taxon>Aspergillaceae</taxon>
        <taxon>Aspergillus</taxon>
        <taxon>Aspergillus subgen. Circumdati</taxon>
    </lineage>
</organism>
<dbReference type="EMBL" id="KZ824959">
    <property type="protein sequence ID" value="RAH69676.1"/>
    <property type="molecule type" value="Genomic_DNA"/>
</dbReference>
<protein>
    <submittedName>
        <fullName evidence="1">Uncharacterized protein</fullName>
    </submittedName>
</protein>
<accession>A0ACD1H7W9</accession>
<dbReference type="Proteomes" id="UP000249661">
    <property type="component" value="Unassembled WGS sequence"/>
</dbReference>
<sequence length="59" mass="7032">MPYTNRGIHQPRAAPQELLYRMYIYVLVHRFQRSDSRDRNPLEENRCGSKRSGQRQPAS</sequence>
<evidence type="ECO:0000313" key="1">
    <source>
        <dbReference type="EMBL" id="RAH69676.1"/>
    </source>
</evidence>
<proteinExistence type="predicted"/>
<name>A0ACD1H7W9_9EURO</name>
<gene>
    <name evidence="1" type="ORF">BO66DRAFT_392349</name>
</gene>
<keyword evidence="2" id="KW-1185">Reference proteome</keyword>
<reference evidence="1" key="1">
    <citation type="submission" date="2018-02" db="EMBL/GenBank/DDBJ databases">
        <title>The genomes of Aspergillus section Nigri reveals drivers in fungal speciation.</title>
        <authorList>
            <consortium name="DOE Joint Genome Institute"/>
            <person name="Vesth T.C."/>
            <person name="Nybo J."/>
            <person name="Theobald S."/>
            <person name="Brandl J."/>
            <person name="Frisvad J.C."/>
            <person name="Nielsen K.F."/>
            <person name="Lyhne E.K."/>
            <person name="Kogle M.E."/>
            <person name="Kuo A."/>
            <person name="Riley R."/>
            <person name="Clum A."/>
            <person name="Nolan M."/>
            <person name="Lipzen A."/>
            <person name="Salamov A."/>
            <person name="Henrissat B."/>
            <person name="Wiebenga A."/>
            <person name="De vries R.P."/>
            <person name="Grigoriev I.V."/>
            <person name="Mortensen U.H."/>
            <person name="Andersen M.R."/>
            <person name="Baker S.E."/>
        </authorList>
    </citation>
    <scope>NUCLEOTIDE SEQUENCE</scope>
    <source>
        <strain evidence="1">CBS 121060</strain>
    </source>
</reference>